<dbReference type="Proteomes" id="UP000789390">
    <property type="component" value="Unassembled WGS sequence"/>
</dbReference>
<evidence type="ECO:0000259" key="6">
    <source>
        <dbReference type="PROSITE" id="PS50089"/>
    </source>
</evidence>
<feature type="compositionally biased region" description="Basic and acidic residues" evidence="5">
    <location>
        <begin position="26"/>
        <end position="37"/>
    </location>
</feature>
<dbReference type="Pfam" id="PF00642">
    <property type="entry name" value="zf-CCCH"/>
    <property type="match status" value="1"/>
</dbReference>
<dbReference type="InterPro" id="IPR013083">
    <property type="entry name" value="Znf_RING/FYVE/PHD"/>
</dbReference>
<sequence length="372" mass="42165">MADDDNKANVCTFTFKKRRGATAMRRKADDNGKKSSSEDETVVTRIGKKESAGLLSAKTSKSTKKSRQEIRDSSDEEVKQKVTVVFQSDRNVENKKDDLATSTVQIDTAIDQDARTIFEKSLQVQQELKGKADDKKYRGLANYAQYYEKRDTAQGNAASANVRKGPMRAPANIRSTVRWDYQPDLCKDYKETGFCGFGDSCKFLHDRSDYKFGWQLEREERGKGEPVEDDSKYEIHSDDEDLPFKCFICRESFQHPVVSKCKHYFCEACALKHYRKSQRCFVCGKQTFGVFNPAKNLIERLKLEEEGKTYKEADSDEELNNLELIMQPSGSTTSKPTGATADVEEPVTEIEHIHYADDGVVANDTDSDDDSD</sequence>
<dbReference type="EMBL" id="CAKKLH010000024">
    <property type="protein sequence ID" value="CAH0099755.1"/>
    <property type="molecule type" value="Genomic_DNA"/>
</dbReference>
<dbReference type="PANTHER" id="PTHR12930:SF0">
    <property type="entry name" value="RING FINGER PROTEIN 113B"/>
    <property type="match status" value="1"/>
</dbReference>
<evidence type="ECO:0008006" key="10">
    <source>
        <dbReference type="Google" id="ProtNLM"/>
    </source>
</evidence>
<feature type="region of interest" description="Disordered" evidence="5">
    <location>
        <begin position="19"/>
        <end position="78"/>
    </location>
</feature>
<dbReference type="InterPro" id="IPR017907">
    <property type="entry name" value="Znf_RING_CS"/>
</dbReference>
<dbReference type="OrthoDB" id="25761at2759"/>
<evidence type="ECO:0000259" key="7">
    <source>
        <dbReference type="PROSITE" id="PS50103"/>
    </source>
</evidence>
<feature type="zinc finger region" description="C3H1-type" evidence="4">
    <location>
        <begin position="180"/>
        <end position="208"/>
    </location>
</feature>
<protein>
    <recommendedName>
        <fullName evidence="10">EOG090X09Q6</fullName>
    </recommendedName>
</protein>
<name>A0A8J2WD22_9CRUS</name>
<evidence type="ECO:0000313" key="8">
    <source>
        <dbReference type="EMBL" id="CAH0099755.1"/>
    </source>
</evidence>
<dbReference type="GO" id="GO:0005684">
    <property type="term" value="C:U2-type spliceosomal complex"/>
    <property type="evidence" value="ECO:0007669"/>
    <property type="project" value="TreeGrafter"/>
</dbReference>
<keyword evidence="2 4" id="KW-0863">Zinc-finger</keyword>
<dbReference type="Gene3D" id="3.30.40.10">
    <property type="entry name" value="Zinc/RING finger domain, C3HC4 (zinc finger)"/>
    <property type="match status" value="1"/>
</dbReference>
<dbReference type="AlphaFoldDB" id="A0A8J2WD22"/>
<comment type="caution">
    <text evidence="8">The sequence shown here is derived from an EMBL/GenBank/DDBJ whole genome shotgun (WGS) entry which is preliminary data.</text>
</comment>
<evidence type="ECO:0000256" key="5">
    <source>
        <dbReference type="SAM" id="MobiDB-lite"/>
    </source>
</evidence>
<dbReference type="InterPro" id="IPR001841">
    <property type="entry name" value="Znf_RING"/>
</dbReference>
<dbReference type="PROSITE" id="PS00518">
    <property type="entry name" value="ZF_RING_1"/>
    <property type="match status" value="1"/>
</dbReference>
<organism evidence="8 9">
    <name type="scientific">Daphnia galeata</name>
    <dbReference type="NCBI Taxonomy" id="27404"/>
    <lineage>
        <taxon>Eukaryota</taxon>
        <taxon>Metazoa</taxon>
        <taxon>Ecdysozoa</taxon>
        <taxon>Arthropoda</taxon>
        <taxon>Crustacea</taxon>
        <taxon>Branchiopoda</taxon>
        <taxon>Diplostraca</taxon>
        <taxon>Cladocera</taxon>
        <taxon>Anomopoda</taxon>
        <taxon>Daphniidae</taxon>
        <taxon>Daphnia</taxon>
    </lineage>
</organism>
<dbReference type="PROSITE" id="PS50089">
    <property type="entry name" value="ZF_RING_2"/>
    <property type="match status" value="1"/>
</dbReference>
<dbReference type="GO" id="GO:0008270">
    <property type="term" value="F:zinc ion binding"/>
    <property type="evidence" value="ECO:0007669"/>
    <property type="project" value="UniProtKB-KW"/>
</dbReference>
<dbReference type="SUPFAM" id="SSF90229">
    <property type="entry name" value="CCCH zinc finger"/>
    <property type="match status" value="1"/>
</dbReference>
<evidence type="ECO:0000256" key="2">
    <source>
        <dbReference type="ARBA" id="ARBA00022771"/>
    </source>
</evidence>
<proteinExistence type="predicted"/>
<dbReference type="Pfam" id="PF13920">
    <property type="entry name" value="zf-C3HC4_3"/>
    <property type="match status" value="1"/>
</dbReference>
<dbReference type="InterPro" id="IPR036855">
    <property type="entry name" value="Znf_CCCH_sf"/>
</dbReference>
<evidence type="ECO:0000256" key="3">
    <source>
        <dbReference type="ARBA" id="ARBA00022833"/>
    </source>
</evidence>
<dbReference type="PANTHER" id="PTHR12930">
    <property type="entry name" value="ZINC FINGER PROTEIN 183"/>
    <property type="match status" value="1"/>
</dbReference>
<feature type="compositionally biased region" description="Basic and acidic residues" evidence="5">
    <location>
        <begin position="66"/>
        <end position="78"/>
    </location>
</feature>
<dbReference type="SMART" id="SM00356">
    <property type="entry name" value="ZnF_C3H1"/>
    <property type="match status" value="1"/>
</dbReference>
<feature type="domain" description="RING-type" evidence="6">
    <location>
        <begin position="246"/>
        <end position="283"/>
    </location>
</feature>
<keyword evidence="1 4" id="KW-0479">Metal-binding</keyword>
<dbReference type="FunFam" id="3.30.40.10:FF:000045">
    <property type="entry name" value="RING finger protein 113A"/>
    <property type="match status" value="1"/>
</dbReference>
<evidence type="ECO:0000313" key="9">
    <source>
        <dbReference type="Proteomes" id="UP000789390"/>
    </source>
</evidence>
<gene>
    <name evidence="8" type="ORF">DGAL_LOCUS1913</name>
</gene>
<keyword evidence="9" id="KW-1185">Reference proteome</keyword>
<evidence type="ECO:0000256" key="4">
    <source>
        <dbReference type="PROSITE-ProRule" id="PRU00723"/>
    </source>
</evidence>
<dbReference type="SUPFAM" id="SSF57850">
    <property type="entry name" value="RING/U-box"/>
    <property type="match status" value="1"/>
</dbReference>
<dbReference type="GO" id="GO:0034247">
    <property type="term" value="P:snoRNA splicing"/>
    <property type="evidence" value="ECO:0007669"/>
    <property type="project" value="TreeGrafter"/>
</dbReference>
<dbReference type="PROSITE" id="PS50103">
    <property type="entry name" value="ZF_C3H1"/>
    <property type="match status" value="1"/>
</dbReference>
<keyword evidence="3 4" id="KW-0862">Zinc</keyword>
<accession>A0A8J2WD22</accession>
<evidence type="ECO:0000256" key="1">
    <source>
        <dbReference type="ARBA" id="ARBA00022723"/>
    </source>
</evidence>
<dbReference type="CDD" id="cd16539">
    <property type="entry name" value="RING-HC_RNF113A_B"/>
    <property type="match status" value="1"/>
</dbReference>
<dbReference type="Gene3D" id="4.10.1000.10">
    <property type="entry name" value="Zinc finger, CCCH-type"/>
    <property type="match status" value="1"/>
</dbReference>
<dbReference type="InterPro" id="IPR039971">
    <property type="entry name" value="CWC24-like"/>
</dbReference>
<dbReference type="InterPro" id="IPR000571">
    <property type="entry name" value="Znf_CCCH"/>
</dbReference>
<feature type="domain" description="C3H1-type" evidence="7">
    <location>
        <begin position="180"/>
        <end position="208"/>
    </location>
</feature>
<dbReference type="SMART" id="SM00184">
    <property type="entry name" value="RING"/>
    <property type="match status" value="1"/>
</dbReference>
<reference evidence="8" key="1">
    <citation type="submission" date="2021-11" db="EMBL/GenBank/DDBJ databases">
        <authorList>
            <person name="Schell T."/>
        </authorList>
    </citation>
    <scope>NUCLEOTIDE SEQUENCE</scope>
    <source>
        <strain evidence="8">M5</strain>
    </source>
</reference>